<feature type="transmembrane region" description="Helical" evidence="7">
    <location>
        <begin position="20"/>
        <end position="40"/>
    </location>
</feature>
<dbReference type="RefSeq" id="WP_186877007.1">
    <property type="nucleotide sequence ID" value="NZ_JACOPF010000004.1"/>
</dbReference>
<evidence type="ECO:0000256" key="3">
    <source>
        <dbReference type="ARBA" id="ARBA00022475"/>
    </source>
</evidence>
<evidence type="ECO:0000259" key="8">
    <source>
        <dbReference type="PROSITE" id="PS50928"/>
    </source>
</evidence>
<protein>
    <submittedName>
        <fullName evidence="9">Sugar ABC transporter permease</fullName>
    </submittedName>
</protein>
<evidence type="ECO:0000256" key="4">
    <source>
        <dbReference type="ARBA" id="ARBA00022692"/>
    </source>
</evidence>
<dbReference type="PANTHER" id="PTHR30193">
    <property type="entry name" value="ABC TRANSPORTER PERMEASE PROTEIN"/>
    <property type="match status" value="1"/>
</dbReference>
<evidence type="ECO:0000256" key="7">
    <source>
        <dbReference type="RuleBase" id="RU363032"/>
    </source>
</evidence>
<keyword evidence="4 7" id="KW-0812">Transmembrane</keyword>
<dbReference type="SUPFAM" id="SSF161098">
    <property type="entry name" value="MetI-like"/>
    <property type="match status" value="1"/>
</dbReference>
<name>A0A923LKF7_9FIRM</name>
<feature type="transmembrane region" description="Helical" evidence="7">
    <location>
        <begin position="82"/>
        <end position="104"/>
    </location>
</feature>
<evidence type="ECO:0000256" key="5">
    <source>
        <dbReference type="ARBA" id="ARBA00022989"/>
    </source>
</evidence>
<dbReference type="InterPro" id="IPR051393">
    <property type="entry name" value="ABC_transporter_permease"/>
</dbReference>
<feature type="domain" description="ABC transmembrane type-1" evidence="8">
    <location>
        <begin position="78"/>
        <end position="292"/>
    </location>
</feature>
<keyword evidence="10" id="KW-1185">Reference proteome</keyword>
<feature type="transmembrane region" description="Helical" evidence="7">
    <location>
        <begin position="212"/>
        <end position="233"/>
    </location>
</feature>
<dbReference type="Pfam" id="PF00528">
    <property type="entry name" value="BPD_transp_1"/>
    <property type="match status" value="1"/>
</dbReference>
<keyword evidence="5 7" id="KW-1133">Transmembrane helix</keyword>
<comment type="subcellular location">
    <subcellularLocation>
        <location evidence="1 7">Cell membrane</location>
        <topology evidence="1 7">Multi-pass membrane protein</topology>
    </subcellularLocation>
</comment>
<feature type="transmembrane region" description="Helical" evidence="7">
    <location>
        <begin position="274"/>
        <end position="295"/>
    </location>
</feature>
<dbReference type="PANTHER" id="PTHR30193:SF37">
    <property type="entry name" value="INNER MEMBRANE ABC TRANSPORTER PERMEASE PROTEIN YCJO"/>
    <property type="match status" value="1"/>
</dbReference>
<dbReference type="GO" id="GO:0055085">
    <property type="term" value="P:transmembrane transport"/>
    <property type="evidence" value="ECO:0007669"/>
    <property type="project" value="InterPro"/>
</dbReference>
<gene>
    <name evidence="9" type="ORF">H8S37_15675</name>
</gene>
<reference evidence="9" key="1">
    <citation type="submission" date="2020-08" db="EMBL/GenBank/DDBJ databases">
        <title>Genome public.</title>
        <authorList>
            <person name="Liu C."/>
            <person name="Sun Q."/>
        </authorList>
    </citation>
    <scope>NUCLEOTIDE SEQUENCE</scope>
    <source>
        <strain evidence="9">NSJ-55</strain>
    </source>
</reference>
<feature type="transmembrane region" description="Helical" evidence="7">
    <location>
        <begin position="116"/>
        <end position="136"/>
    </location>
</feature>
<dbReference type="InterPro" id="IPR000515">
    <property type="entry name" value="MetI-like"/>
</dbReference>
<organism evidence="9 10">
    <name type="scientific">Mediterraneibacter hominis</name>
    <dbReference type="NCBI Taxonomy" id="2763054"/>
    <lineage>
        <taxon>Bacteria</taxon>
        <taxon>Bacillati</taxon>
        <taxon>Bacillota</taxon>
        <taxon>Clostridia</taxon>
        <taxon>Lachnospirales</taxon>
        <taxon>Lachnospiraceae</taxon>
        <taxon>Mediterraneibacter</taxon>
    </lineage>
</organism>
<proteinExistence type="inferred from homology"/>
<dbReference type="PROSITE" id="PS50928">
    <property type="entry name" value="ABC_TM1"/>
    <property type="match status" value="1"/>
</dbReference>
<dbReference type="EMBL" id="JACOPF010000004">
    <property type="protein sequence ID" value="MBC5690356.1"/>
    <property type="molecule type" value="Genomic_DNA"/>
</dbReference>
<accession>A0A923LKF7</accession>
<evidence type="ECO:0000256" key="2">
    <source>
        <dbReference type="ARBA" id="ARBA00022448"/>
    </source>
</evidence>
<comment type="caution">
    <text evidence="9">The sequence shown here is derived from an EMBL/GenBank/DDBJ whole genome shotgun (WGS) entry which is preliminary data.</text>
</comment>
<dbReference type="CDD" id="cd06261">
    <property type="entry name" value="TM_PBP2"/>
    <property type="match status" value="1"/>
</dbReference>
<dbReference type="Proteomes" id="UP000652477">
    <property type="component" value="Unassembled WGS sequence"/>
</dbReference>
<keyword evidence="2 7" id="KW-0813">Transport</keyword>
<keyword evidence="3" id="KW-1003">Cell membrane</keyword>
<evidence type="ECO:0000313" key="10">
    <source>
        <dbReference type="Proteomes" id="UP000652477"/>
    </source>
</evidence>
<dbReference type="AlphaFoldDB" id="A0A923LKF7"/>
<comment type="similarity">
    <text evidence="7">Belongs to the binding-protein-dependent transport system permease family.</text>
</comment>
<evidence type="ECO:0000256" key="6">
    <source>
        <dbReference type="ARBA" id="ARBA00023136"/>
    </source>
</evidence>
<evidence type="ECO:0000256" key="1">
    <source>
        <dbReference type="ARBA" id="ARBA00004651"/>
    </source>
</evidence>
<keyword evidence="6 7" id="KW-0472">Membrane</keyword>
<dbReference type="InterPro" id="IPR035906">
    <property type="entry name" value="MetI-like_sf"/>
</dbReference>
<evidence type="ECO:0000313" key="9">
    <source>
        <dbReference type="EMBL" id="MBC5690356.1"/>
    </source>
</evidence>
<dbReference type="GO" id="GO:0005886">
    <property type="term" value="C:plasma membrane"/>
    <property type="evidence" value="ECO:0007669"/>
    <property type="project" value="UniProtKB-SubCell"/>
</dbReference>
<dbReference type="Gene3D" id="1.10.3720.10">
    <property type="entry name" value="MetI-like"/>
    <property type="match status" value="1"/>
</dbReference>
<sequence length="304" mass="34130">MVKTKKKAGLLQELKESIPAYILILPTIAILIIFLFIPFANAFRISLYKYKGYGELRNFVGLDNYVKVLQDEQFYRAFGNTFKLIACDLLFSITIGFILAYILFKGIRLKRFFNTALFIPYLISMVVIGCIWRIIYDPTIGPLNQILEMIGLGNLAQPWLSQVGTALPAIIVTWIWRTIPFNMLICYANIMTLPKDQLEAAEMDGASQLQRLRYIIIPHMIPTFVTLGILTVTNDLRAFDMVWVMTQGGPGGASDVLTSYVYSNAFQSQKFGPATAASIIMMVVMIGITILLQVVKKAGGKNNE</sequence>